<evidence type="ECO:0000313" key="1">
    <source>
        <dbReference type="EMBL" id="VBB17661.1"/>
    </source>
</evidence>
<dbReference type="Gene3D" id="3.90.75.20">
    <property type="match status" value="1"/>
</dbReference>
<dbReference type="Gene3D" id="3.40.960.10">
    <property type="entry name" value="VSR Endonuclease"/>
    <property type="match status" value="1"/>
</dbReference>
<gene>
    <name evidence="1" type="ORF">YASMINEVIRUS_124</name>
</gene>
<keyword evidence="2" id="KW-1185">Reference proteome</keyword>
<sequence length="733" mass="85524">MSRSVKVRKRDQNAEEYPTDWIGGIPRGSIQTKPNFYRVVMSIPGQDKISKPFYWDVPVNNKHKVDPDQVGDDQEEALELAKQYRMRESNRFGITRNRWRKIDAETIEVRINDDTSFYTDLKHSDKVEMYPVFAKKAHKKLHVISQDKKRQFPFHTLIKPNIKLVEYIDGDPLNLREANLREFGAVEIAQKVLLKVETDDSYDFTLDHYALTKFTELPYVLPKNVWILGKPAGTVFERGNVIHARVMTNEKYGSRTFKFDDTTRDLQYENARKWQYETSYKFGVTKNLIKILDNKHILVQITKDLVIKTNIEMIHLIQQIPICASNSGNPGSKPYAVVSVTMTTIKFHNLITQNKMTDHIDGDTLNNTLENLRSCDYSINNSNRHFEEEKVGYEKLDNNNKKCIFAKIKVEGRVFEKYFYFKTTHPDAIHAERERLFMNAYLYRQFVLYGKWDDRLKPYLKHSDFVIISKHFNRLIAHQREAISSKDDYFTGITDQTGVDVPYTVKALMYRIYYKTQIAQLDNYTTSIAELSEMMFENLKKGKGGVPLNVRNLLTASQLIELKTTVQKKGGVILTPEHSISRKSVIDIKCSCGYNFNMSVQDVMANKFCYACHDNTLEGLTKKILEDLTDKPFEKVRPEWLKNTRGNQMEIDMYNDELKLGVEYNGRQHVEVINMLMPTEEKLQDRIENDKLKIRLCRVNGVTLISVPHTCDEETKIREFLTMKLEELGFETK</sequence>
<comment type="caution">
    <text evidence="1">The sequence shown here is derived from an EMBL/GenBank/DDBJ whole genome shotgun (WGS) entry which is preliminary data.</text>
</comment>
<keyword evidence="1" id="KW-0255">Endonuclease</keyword>
<keyword evidence="1" id="KW-0378">Hydrolase</keyword>
<keyword evidence="1" id="KW-0540">Nuclease</keyword>
<reference evidence="1 2" key="1">
    <citation type="submission" date="2018-10" db="EMBL/GenBank/DDBJ databases">
        <authorList>
            <consortium name="IHU Genomes"/>
        </authorList>
    </citation>
    <scope>NUCLEOTIDE SEQUENCE [LARGE SCALE GENOMIC DNA]</scope>
    <source>
        <strain evidence="1 2">A1</strain>
    </source>
</reference>
<accession>A0A5K0U833</accession>
<proteinExistence type="predicted"/>
<dbReference type="SUPFAM" id="SSF54060">
    <property type="entry name" value="His-Me finger endonucleases"/>
    <property type="match status" value="1"/>
</dbReference>
<organism evidence="1 2">
    <name type="scientific">Yasminevirus sp. GU-2018</name>
    <dbReference type="NCBI Taxonomy" id="2420051"/>
    <lineage>
        <taxon>Viruses</taxon>
        <taxon>Varidnaviria</taxon>
        <taxon>Bamfordvirae</taxon>
        <taxon>Nucleocytoviricota</taxon>
        <taxon>Megaviricetes</taxon>
        <taxon>Imitervirales</taxon>
        <taxon>Mimiviridae</taxon>
        <taxon>Klosneuvirinae</taxon>
        <taxon>Yasminevirus</taxon>
        <taxon>Yasminevirus saudimassiliense</taxon>
    </lineage>
</organism>
<dbReference type="InterPro" id="IPR044925">
    <property type="entry name" value="His-Me_finger_sf"/>
</dbReference>
<protein>
    <submittedName>
        <fullName evidence="1">HNH endonuclease</fullName>
    </submittedName>
</protein>
<dbReference type="Proteomes" id="UP000594342">
    <property type="component" value="Unassembled WGS sequence"/>
</dbReference>
<evidence type="ECO:0000313" key="2">
    <source>
        <dbReference type="Proteomes" id="UP000594342"/>
    </source>
</evidence>
<dbReference type="EMBL" id="UPSH01000001">
    <property type="protein sequence ID" value="VBB17661.1"/>
    <property type="molecule type" value="Genomic_DNA"/>
</dbReference>
<dbReference type="GO" id="GO:0004519">
    <property type="term" value="F:endonuclease activity"/>
    <property type="evidence" value="ECO:0007669"/>
    <property type="project" value="UniProtKB-KW"/>
</dbReference>
<name>A0A5K0U833_9VIRU</name>